<keyword evidence="3" id="KW-1185">Reference proteome</keyword>
<dbReference type="GO" id="GO:0003677">
    <property type="term" value="F:DNA binding"/>
    <property type="evidence" value="ECO:0007669"/>
    <property type="project" value="InterPro"/>
</dbReference>
<dbReference type="GO" id="GO:0005524">
    <property type="term" value="F:ATP binding"/>
    <property type="evidence" value="ECO:0007669"/>
    <property type="project" value="InterPro"/>
</dbReference>
<dbReference type="InterPro" id="IPR006935">
    <property type="entry name" value="Helicase/UvrB_N"/>
</dbReference>
<reference evidence="2 3" key="1">
    <citation type="submission" date="2016-10" db="EMBL/GenBank/DDBJ databases">
        <authorList>
            <person name="de Groot N.N."/>
        </authorList>
    </citation>
    <scope>NUCLEOTIDE SEQUENCE [LARGE SCALE GENOMIC DNA]</scope>
    <source>
        <strain evidence="2 3">DSM 9990</strain>
    </source>
</reference>
<dbReference type="STRING" id="39841.SAMN05660836_00171"/>
<organism evidence="2 3">
    <name type="scientific">Thermodesulforhabdus norvegica</name>
    <dbReference type="NCBI Taxonomy" id="39841"/>
    <lineage>
        <taxon>Bacteria</taxon>
        <taxon>Pseudomonadati</taxon>
        <taxon>Thermodesulfobacteriota</taxon>
        <taxon>Syntrophobacteria</taxon>
        <taxon>Syntrophobacterales</taxon>
        <taxon>Thermodesulforhabdaceae</taxon>
        <taxon>Thermodesulforhabdus</taxon>
    </lineage>
</organism>
<evidence type="ECO:0000313" key="2">
    <source>
        <dbReference type="EMBL" id="SFM42367.1"/>
    </source>
</evidence>
<dbReference type="RefSeq" id="WP_093392728.1">
    <property type="nucleotide sequence ID" value="NZ_FOUU01000001.1"/>
</dbReference>
<dbReference type="Gene3D" id="3.40.50.300">
    <property type="entry name" value="P-loop containing nucleotide triphosphate hydrolases"/>
    <property type="match status" value="1"/>
</dbReference>
<name>A0A1I4QQR1_9BACT</name>
<feature type="domain" description="Helicase/UvrB N-terminal" evidence="1">
    <location>
        <begin position="108"/>
        <end position="242"/>
    </location>
</feature>
<evidence type="ECO:0000259" key="1">
    <source>
        <dbReference type="Pfam" id="PF04851"/>
    </source>
</evidence>
<gene>
    <name evidence="2" type="ORF">SAMN05660836_00171</name>
</gene>
<dbReference type="GO" id="GO:0016787">
    <property type="term" value="F:hydrolase activity"/>
    <property type="evidence" value="ECO:0007669"/>
    <property type="project" value="InterPro"/>
</dbReference>
<dbReference type="Proteomes" id="UP000199611">
    <property type="component" value="Unassembled WGS sequence"/>
</dbReference>
<dbReference type="Pfam" id="PF04851">
    <property type="entry name" value="ResIII"/>
    <property type="match status" value="1"/>
</dbReference>
<dbReference type="SUPFAM" id="SSF52540">
    <property type="entry name" value="P-loop containing nucleoside triphosphate hydrolases"/>
    <property type="match status" value="1"/>
</dbReference>
<dbReference type="InterPro" id="IPR027417">
    <property type="entry name" value="P-loop_NTPase"/>
</dbReference>
<dbReference type="OrthoDB" id="9804086at2"/>
<proteinExistence type="predicted"/>
<sequence length="483" mass="55424">MRSRVLTIQVGENLKIPISGLNPNLERRLFERLVMPNPEYEQRHQSGMWIGNIPPTISCIRRLKRTYALPRGFLPELISLCNSFRQAYKIVDSRKVFSPIFVDFHGYLKEYQQDAAEAILEKDFATIVGGYKSGKTVIALYTVAERKQPTLVIIPKLELLDGWIRKIGMFLQIPEHEIGRFIQGQKKLGSRITIAHSSEVLRHWRELQGHFGYVIFDDANRCPHRVLSQIMWRFDSKYTLGLCHELDPNDRLTQIITLYLGEVVYRIDPENAREGRGIIRAHVVAKTTEFTYPYTSRMDYLPMLQKLMEDEARNRQIASDVLAEVLQGIRPVALITGGPLQEEALYNMLLEKPIRVSKIIMPYDDITREASYDGVSPASSTELKIDPDADVYLLTSQTLIRCYAALNVRSLFLAVPLYFHVELAKAISHLAQECEKSGYGRLRIYDYVDSAIALLFNYFRMRSYNYGVPPETLLAKVAGSVQR</sequence>
<accession>A0A1I4QQR1</accession>
<evidence type="ECO:0000313" key="3">
    <source>
        <dbReference type="Proteomes" id="UP000199611"/>
    </source>
</evidence>
<dbReference type="EMBL" id="FOUU01000001">
    <property type="protein sequence ID" value="SFM42367.1"/>
    <property type="molecule type" value="Genomic_DNA"/>
</dbReference>
<protein>
    <recommendedName>
        <fullName evidence="1">Helicase/UvrB N-terminal domain-containing protein</fullName>
    </recommendedName>
</protein>
<dbReference type="AlphaFoldDB" id="A0A1I4QQR1"/>